<keyword evidence="6" id="KW-0067">ATP-binding</keyword>
<dbReference type="PANTHER" id="PTHR12358">
    <property type="entry name" value="SPHINGOSINE KINASE"/>
    <property type="match status" value="1"/>
</dbReference>
<keyword evidence="5 10" id="KW-0418">Kinase</keyword>
<dbReference type="KEGG" id="ckw:CKALI_06380"/>
<sequence length="309" mass="33812">MSKIYDIGIADIQRIGFLTSPGVGNAEAIKAAAVARQRFNDAGIDVVSIQAKDDAATIDLVNEMVRSDSIDALVVCGDDPLINLALQPQAESEKPLGLIPAGEHSDLGRSLNIPINPKRAADIVMRGFFTTTDLGRVSNNANETRWFATIACSGFDARVTQRSKYFGGRLRALRAPLGAVASIFDFHSAPCTITLDGDLVITEDILLCAIGNTQYYGQGMMMCPEANHHDGLFDISLVPDFNERELLSSFWKLYQRKPDKLDFMTTYRAKSIVIEHENQPNAADCRPFSDGYLKAEVVEGAGRFLVPRP</sequence>
<dbReference type="InterPro" id="IPR017438">
    <property type="entry name" value="ATP-NAD_kinase_N"/>
</dbReference>
<protein>
    <submittedName>
        <fullName evidence="10">Diacylglycerol kinase</fullName>
        <ecNumber evidence="10">2.7.1.107</ecNumber>
    </submittedName>
</protein>
<dbReference type="GO" id="GO:0005524">
    <property type="term" value="F:ATP binding"/>
    <property type="evidence" value="ECO:0007669"/>
    <property type="project" value="UniProtKB-KW"/>
</dbReference>
<evidence type="ECO:0000256" key="5">
    <source>
        <dbReference type="ARBA" id="ARBA00022777"/>
    </source>
</evidence>
<dbReference type="EC" id="2.7.1.107" evidence="10"/>
<evidence type="ECO:0000313" key="11">
    <source>
        <dbReference type="Proteomes" id="UP000427071"/>
    </source>
</evidence>
<dbReference type="EMBL" id="CP046452">
    <property type="protein sequence ID" value="QGU02145.1"/>
    <property type="molecule type" value="Genomic_DNA"/>
</dbReference>
<dbReference type="InterPro" id="IPR050187">
    <property type="entry name" value="Lipid_Phosphate_FormReg"/>
</dbReference>
<dbReference type="GO" id="GO:0004143">
    <property type="term" value="F:ATP-dependent diacylglycerol kinase activity"/>
    <property type="evidence" value="ECO:0007669"/>
    <property type="project" value="UniProtKB-EC"/>
</dbReference>
<dbReference type="Gene3D" id="3.40.50.10330">
    <property type="entry name" value="Probable inorganic polyphosphate/atp-NAD kinase, domain 1"/>
    <property type="match status" value="1"/>
</dbReference>
<dbReference type="InterPro" id="IPR016064">
    <property type="entry name" value="NAD/diacylglycerol_kinase_sf"/>
</dbReference>
<comment type="cofactor">
    <cofactor evidence="1">
        <name>Mg(2+)</name>
        <dbReference type="ChEBI" id="CHEBI:18420"/>
    </cofactor>
</comment>
<keyword evidence="11" id="KW-1185">Reference proteome</keyword>
<evidence type="ECO:0000256" key="3">
    <source>
        <dbReference type="ARBA" id="ARBA00022679"/>
    </source>
</evidence>
<keyword evidence="7" id="KW-0444">Lipid biosynthesis</keyword>
<dbReference type="PROSITE" id="PS50146">
    <property type="entry name" value="DAGK"/>
    <property type="match status" value="1"/>
</dbReference>
<dbReference type="Proteomes" id="UP000427071">
    <property type="component" value="Chromosome"/>
</dbReference>
<dbReference type="SUPFAM" id="SSF111331">
    <property type="entry name" value="NAD kinase/diacylglycerol kinase-like"/>
    <property type="match status" value="1"/>
</dbReference>
<evidence type="ECO:0000256" key="4">
    <source>
        <dbReference type="ARBA" id="ARBA00022741"/>
    </source>
</evidence>
<dbReference type="Pfam" id="PF19279">
    <property type="entry name" value="YegS_C"/>
    <property type="match status" value="1"/>
</dbReference>
<dbReference type="GO" id="GO:0005886">
    <property type="term" value="C:plasma membrane"/>
    <property type="evidence" value="ECO:0007669"/>
    <property type="project" value="TreeGrafter"/>
</dbReference>
<evidence type="ECO:0000256" key="1">
    <source>
        <dbReference type="ARBA" id="ARBA00001946"/>
    </source>
</evidence>
<keyword evidence="7" id="KW-0594">Phospholipid biosynthesis</keyword>
<dbReference type="RefSeq" id="WP_156192496.1">
    <property type="nucleotide sequence ID" value="NZ_CP046452.1"/>
</dbReference>
<feature type="domain" description="DAGKc" evidence="9">
    <location>
        <begin position="10"/>
        <end position="141"/>
    </location>
</feature>
<dbReference type="InterPro" id="IPR001206">
    <property type="entry name" value="Diacylglycerol_kinase_cat_dom"/>
</dbReference>
<organism evidence="10 11">
    <name type="scientific">Corynebacterium kalinowskii</name>
    <dbReference type="NCBI Taxonomy" id="2675216"/>
    <lineage>
        <taxon>Bacteria</taxon>
        <taxon>Bacillati</taxon>
        <taxon>Actinomycetota</taxon>
        <taxon>Actinomycetes</taxon>
        <taxon>Mycobacteriales</taxon>
        <taxon>Corynebacteriaceae</taxon>
        <taxon>Corynebacterium</taxon>
    </lineage>
</organism>
<keyword evidence="3 10" id="KW-0808">Transferase</keyword>
<evidence type="ECO:0000256" key="6">
    <source>
        <dbReference type="ARBA" id="ARBA00022840"/>
    </source>
</evidence>
<evidence type="ECO:0000256" key="7">
    <source>
        <dbReference type="ARBA" id="ARBA00023209"/>
    </source>
</evidence>
<evidence type="ECO:0000259" key="9">
    <source>
        <dbReference type="PROSITE" id="PS50146"/>
    </source>
</evidence>
<dbReference type="Pfam" id="PF00781">
    <property type="entry name" value="DAGK_cat"/>
    <property type="match status" value="1"/>
</dbReference>
<dbReference type="GO" id="GO:0008654">
    <property type="term" value="P:phospholipid biosynthetic process"/>
    <property type="evidence" value="ECO:0007669"/>
    <property type="project" value="UniProtKB-KW"/>
</dbReference>
<evidence type="ECO:0000256" key="2">
    <source>
        <dbReference type="ARBA" id="ARBA00005983"/>
    </source>
</evidence>
<dbReference type="PANTHER" id="PTHR12358:SF106">
    <property type="entry name" value="LIPID KINASE YEGS"/>
    <property type="match status" value="1"/>
</dbReference>
<dbReference type="Gene3D" id="2.60.200.40">
    <property type="match status" value="1"/>
</dbReference>
<gene>
    <name evidence="10" type="primary">dagK1</name>
    <name evidence="10" type="ORF">CKALI_06380</name>
</gene>
<accession>A0A6B8VT06</accession>
<name>A0A6B8VT06_9CORY</name>
<evidence type="ECO:0000313" key="10">
    <source>
        <dbReference type="EMBL" id="QGU02145.1"/>
    </source>
</evidence>
<keyword evidence="8" id="KW-1208">Phospholipid metabolism</keyword>
<dbReference type="InterPro" id="IPR045540">
    <property type="entry name" value="YegS/DAGK_C"/>
</dbReference>
<evidence type="ECO:0000256" key="8">
    <source>
        <dbReference type="ARBA" id="ARBA00023264"/>
    </source>
</evidence>
<proteinExistence type="inferred from homology"/>
<keyword evidence="7" id="KW-0443">Lipid metabolism</keyword>
<comment type="similarity">
    <text evidence="2">Belongs to the diacylglycerol/lipid kinase family.</text>
</comment>
<keyword evidence="4" id="KW-0547">Nucleotide-binding</keyword>
<dbReference type="AlphaFoldDB" id="A0A6B8VT06"/>
<reference evidence="11" key="1">
    <citation type="submission" date="2019-11" db="EMBL/GenBank/DDBJ databases">
        <title>Complete genome sequence of Corynebacterium kalinowskii 1959, a novel Corynebacterium species isolated from soil of a small paddock in Vilsendorf, Germany.</title>
        <authorList>
            <person name="Schaffert L."/>
            <person name="Ruwe M."/>
            <person name="Milse J."/>
            <person name="Hanuschka K."/>
            <person name="Ortseifen V."/>
            <person name="Droste J."/>
            <person name="Brandt D."/>
            <person name="Schlueter L."/>
            <person name="Kutter Y."/>
            <person name="Vinke S."/>
            <person name="Viehoefer P."/>
            <person name="Jacob L."/>
            <person name="Luebke N.-C."/>
            <person name="Schulte-Berndt E."/>
            <person name="Hain C."/>
            <person name="Linder M."/>
            <person name="Schmidt P."/>
            <person name="Wollenschlaeger L."/>
            <person name="Luttermann T."/>
            <person name="Thieme E."/>
            <person name="Hassa J."/>
            <person name="Haak M."/>
            <person name="Wittchen M."/>
            <person name="Mentz A."/>
            <person name="Persicke M."/>
            <person name="Busche T."/>
            <person name="Ruckert C."/>
        </authorList>
    </citation>
    <scope>NUCLEOTIDE SEQUENCE [LARGE SCALE GENOMIC DNA]</scope>
    <source>
        <strain evidence="11">1959</strain>
    </source>
</reference>